<dbReference type="AlphaFoldDB" id="A0AAD5C7V4"/>
<name>A0AAD5C7V4_AMBAR</name>
<reference evidence="1" key="1">
    <citation type="submission" date="2022-06" db="EMBL/GenBank/DDBJ databases">
        <title>Uncovering the hologenomic basis of an extraordinary plant invasion.</title>
        <authorList>
            <person name="Bieker V.C."/>
            <person name="Martin M.D."/>
            <person name="Gilbert T."/>
            <person name="Hodgins K."/>
            <person name="Battlay P."/>
            <person name="Petersen B."/>
            <person name="Wilson J."/>
        </authorList>
    </citation>
    <scope>NUCLEOTIDE SEQUENCE</scope>
    <source>
        <strain evidence="1">AA19_3_7</strain>
        <tissue evidence="1">Leaf</tissue>
    </source>
</reference>
<organism evidence="1 2">
    <name type="scientific">Ambrosia artemisiifolia</name>
    <name type="common">Common ragweed</name>
    <dbReference type="NCBI Taxonomy" id="4212"/>
    <lineage>
        <taxon>Eukaryota</taxon>
        <taxon>Viridiplantae</taxon>
        <taxon>Streptophyta</taxon>
        <taxon>Embryophyta</taxon>
        <taxon>Tracheophyta</taxon>
        <taxon>Spermatophyta</taxon>
        <taxon>Magnoliopsida</taxon>
        <taxon>eudicotyledons</taxon>
        <taxon>Gunneridae</taxon>
        <taxon>Pentapetalae</taxon>
        <taxon>asterids</taxon>
        <taxon>campanulids</taxon>
        <taxon>Asterales</taxon>
        <taxon>Asteraceae</taxon>
        <taxon>Asteroideae</taxon>
        <taxon>Heliantheae alliance</taxon>
        <taxon>Heliantheae</taxon>
        <taxon>Ambrosia</taxon>
    </lineage>
</organism>
<proteinExistence type="predicted"/>
<gene>
    <name evidence="1" type="ORF">M8C21_007698</name>
</gene>
<accession>A0AAD5C7V4</accession>
<dbReference type="EMBL" id="JAMZMK010009340">
    <property type="protein sequence ID" value="KAI7736178.1"/>
    <property type="molecule type" value="Genomic_DNA"/>
</dbReference>
<comment type="caution">
    <text evidence="1">The sequence shown here is derived from an EMBL/GenBank/DDBJ whole genome shotgun (WGS) entry which is preliminary data.</text>
</comment>
<dbReference type="Proteomes" id="UP001206925">
    <property type="component" value="Unassembled WGS sequence"/>
</dbReference>
<feature type="non-terminal residue" evidence="1">
    <location>
        <position position="1"/>
    </location>
</feature>
<protein>
    <submittedName>
        <fullName evidence="1">Uncharacterized protein</fullName>
    </submittedName>
</protein>
<sequence>MYCFYGFNLKEYEVKSLCIHPAYFKNYPGNGIQGYPNNRRPSSVDL</sequence>
<keyword evidence="2" id="KW-1185">Reference proteome</keyword>
<evidence type="ECO:0000313" key="1">
    <source>
        <dbReference type="EMBL" id="KAI7736178.1"/>
    </source>
</evidence>
<evidence type="ECO:0000313" key="2">
    <source>
        <dbReference type="Proteomes" id="UP001206925"/>
    </source>
</evidence>